<dbReference type="EMBL" id="FMXE01000012">
    <property type="protein sequence ID" value="SDA74072.1"/>
    <property type="molecule type" value="Genomic_DNA"/>
</dbReference>
<proteinExistence type="predicted"/>
<protein>
    <submittedName>
        <fullName evidence="1">Uncharacterized protein</fullName>
    </submittedName>
</protein>
<sequence>MIVICQKPIKQTFTLLLFIYYLIILKKKSRIMPDMGKLHLPIYHAIFLLECIFSVEL</sequence>
<evidence type="ECO:0000313" key="1">
    <source>
        <dbReference type="EMBL" id="SDA74072.1"/>
    </source>
</evidence>
<evidence type="ECO:0000313" key="2">
    <source>
        <dbReference type="Proteomes" id="UP000198756"/>
    </source>
</evidence>
<organism evidence="1 2">
    <name type="scientific">Algoriphagus alkaliphilus</name>
    <dbReference type="NCBI Taxonomy" id="279824"/>
    <lineage>
        <taxon>Bacteria</taxon>
        <taxon>Pseudomonadati</taxon>
        <taxon>Bacteroidota</taxon>
        <taxon>Cytophagia</taxon>
        <taxon>Cytophagales</taxon>
        <taxon>Cyclobacteriaceae</taxon>
        <taxon>Algoriphagus</taxon>
    </lineage>
</organism>
<dbReference type="STRING" id="279824.SAMN03080617_02002"/>
<name>A0A1G5XUQ4_9BACT</name>
<keyword evidence="2" id="KW-1185">Reference proteome</keyword>
<reference evidence="2" key="1">
    <citation type="submission" date="2016-10" db="EMBL/GenBank/DDBJ databases">
        <authorList>
            <person name="Varghese N."/>
            <person name="Submissions S."/>
        </authorList>
    </citation>
    <scope>NUCLEOTIDE SEQUENCE [LARGE SCALE GENOMIC DNA]</scope>
    <source>
        <strain evidence="2">DSM 22703</strain>
    </source>
</reference>
<dbReference type="Proteomes" id="UP000198756">
    <property type="component" value="Unassembled WGS sequence"/>
</dbReference>
<dbReference type="AlphaFoldDB" id="A0A1G5XUQ4"/>
<gene>
    <name evidence="1" type="ORF">SAMN03080617_02002</name>
</gene>
<accession>A0A1G5XUQ4</accession>